<feature type="non-terminal residue" evidence="2">
    <location>
        <position position="1"/>
    </location>
</feature>
<accession>T1A8G2</accession>
<feature type="domain" description="Rhodanese" evidence="1">
    <location>
        <begin position="53"/>
        <end position="126"/>
    </location>
</feature>
<dbReference type="SUPFAM" id="SSF52821">
    <property type="entry name" value="Rhodanese/Cell cycle control phosphatase"/>
    <property type="match status" value="1"/>
</dbReference>
<dbReference type="InterPro" id="IPR001763">
    <property type="entry name" value="Rhodanese-like_dom"/>
</dbReference>
<comment type="caution">
    <text evidence="2">The sequence shown here is derived from an EMBL/GenBank/DDBJ whole genome shotgun (WGS) entry which is preliminary data.</text>
</comment>
<dbReference type="PANTHER" id="PTHR43031:SF17">
    <property type="entry name" value="SULFURTRANSFERASE YTWF-RELATED"/>
    <property type="match status" value="1"/>
</dbReference>
<dbReference type="InterPro" id="IPR036873">
    <property type="entry name" value="Rhodanese-like_dom_sf"/>
</dbReference>
<dbReference type="CDD" id="cd00158">
    <property type="entry name" value="RHOD"/>
    <property type="match status" value="1"/>
</dbReference>
<gene>
    <name evidence="2" type="ORF">B1A_12435</name>
</gene>
<dbReference type="PANTHER" id="PTHR43031">
    <property type="entry name" value="FAD-DEPENDENT OXIDOREDUCTASE"/>
    <property type="match status" value="1"/>
</dbReference>
<sequence length="133" mass="15338">ILSSDELILDNFRDKLKNWRNDIEIITYSSIINSGKVTVSSLIEITVQELQENKDSWKIIDVREPYEWTTGVIPEADMISMNDIASRINTLDKNNQYAIICEHGNRSLYAAIYLSDRGFKVPQLVVVWMNTDI</sequence>
<protein>
    <submittedName>
        <fullName evidence="2">Rhodanese domain protein</fullName>
    </submittedName>
</protein>
<dbReference type="PROSITE" id="PS50206">
    <property type="entry name" value="RHODANESE_3"/>
    <property type="match status" value="1"/>
</dbReference>
<organism evidence="2">
    <name type="scientific">mine drainage metagenome</name>
    <dbReference type="NCBI Taxonomy" id="410659"/>
    <lineage>
        <taxon>unclassified sequences</taxon>
        <taxon>metagenomes</taxon>
        <taxon>ecological metagenomes</taxon>
    </lineage>
</organism>
<dbReference type="EMBL" id="AUZX01009035">
    <property type="protein sequence ID" value="EQD53302.1"/>
    <property type="molecule type" value="Genomic_DNA"/>
</dbReference>
<name>T1A8G2_9ZZZZ</name>
<dbReference type="AlphaFoldDB" id="T1A8G2"/>
<reference evidence="2" key="2">
    <citation type="journal article" date="2014" name="ISME J.">
        <title>Microbial stratification in low pH oxic and suboxic macroscopic growths along an acid mine drainage.</title>
        <authorList>
            <person name="Mendez-Garcia C."/>
            <person name="Mesa V."/>
            <person name="Sprenger R.R."/>
            <person name="Richter M."/>
            <person name="Diez M.S."/>
            <person name="Solano J."/>
            <person name="Bargiela R."/>
            <person name="Golyshina O.V."/>
            <person name="Manteca A."/>
            <person name="Ramos J.L."/>
            <person name="Gallego J.R."/>
            <person name="Llorente I."/>
            <person name="Martins Dos Santos V.A."/>
            <person name="Jensen O.N."/>
            <person name="Pelaez A.I."/>
            <person name="Sanchez J."/>
            <person name="Ferrer M."/>
        </authorList>
    </citation>
    <scope>NUCLEOTIDE SEQUENCE</scope>
</reference>
<dbReference type="Pfam" id="PF00581">
    <property type="entry name" value="Rhodanese"/>
    <property type="match status" value="1"/>
</dbReference>
<evidence type="ECO:0000313" key="2">
    <source>
        <dbReference type="EMBL" id="EQD53302.1"/>
    </source>
</evidence>
<proteinExistence type="predicted"/>
<dbReference type="InterPro" id="IPR050229">
    <property type="entry name" value="GlpE_sulfurtransferase"/>
</dbReference>
<evidence type="ECO:0000259" key="1">
    <source>
        <dbReference type="PROSITE" id="PS50206"/>
    </source>
</evidence>
<reference evidence="2" key="1">
    <citation type="submission" date="2013-08" db="EMBL/GenBank/DDBJ databases">
        <authorList>
            <person name="Mendez C."/>
            <person name="Richter M."/>
            <person name="Ferrer M."/>
            <person name="Sanchez J."/>
        </authorList>
    </citation>
    <scope>NUCLEOTIDE SEQUENCE</scope>
</reference>
<dbReference type="Gene3D" id="3.40.250.10">
    <property type="entry name" value="Rhodanese-like domain"/>
    <property type="match status" value="1"/>
</dbReference>